<gene>
    <name evidence="1" type="ORF">RUM43_004191</name>
</gene>
<dbReference type="EMBL" id="JAWJWE010000002">
    <property type="protein sequence ID" value="KAK6642689.1"/>
    <property type="molecule type" value="Genomic_DNA"/>
</dbReference>
<accession>A0AAN8SBD3</accession>
<protein>
    <submittedName>
        <fullName evidence="1">Uncharacterized protein</fullName>
    </submittedName>
</protein>
<sequence>MSLRKRNEIKGGLIGGGPFEFSTFLREINCLRARDKGCCRTGGENSFVFFELCSHSLAQGAIEPNETKAHGRNRRKASWTRVGPLRVAIAGKERRETERFELRKCGSRRRKTNGVADGSDPWEKKRWNFPLRGVL</sequence>
<organism evidence="1 2">
    <name type="scientific">Polyplax serrata</name>
    <name type="common">Common mouse louse</name>
    <dbReference type="NCBI Taxonomy" id="468196"/>
    <lineage>
        <taxon>Eukaryota</taxon>
        <taxon>Metazoa</taxon>
        <taxon>Ecdysozoa</taxon>
        <taxon>Arthropoda</taxon>
        <taxon>Hexapoda</taxon>
        <taxon>Insecta</taxon>
        <taxon>Pterygota</taxon>
        <taxon>Neoptera</taxon>
        <taxon>Paraneoptera</taxon>
        <taxon>Psocodea</taxon>
        <taxon>Troctomorpha</taxon>
        <taxon>Phthiraptera</taxon>
        <taxon>Anoplura</taxon>
        <taxon>Polyplacidae</taxon>
        <taxon>Polyplax</taxon>
    </lineage>
</organism>
<comment type="caution">
    <text evidence="1">The sequence shown here is derived from an EMBL/GenBank/DDBJ whole genome shotgun (WGS) entry which is preliminary data.</text>
</comment>
<evidence type="ECO:0000313" key="1">
    <source>
        <dbReference type="EMBL" id="KAK6642689.1"/>
    </source>
</evidence>
<dbReference type="Proteomes" id="UP001372834">
    <property type="component" value="Unassembled WGS sequence"/>
</dbReference>
<proteinExistence type="predicted"/>
<name>A0AAN8SBD3_POLSC</name>
<reference evidence="1 2" key="1">
    <citation type="submission" date="2023-10" db="EMBL/GenBank/DDBJ databases">
        <title>Genomes of two closely related lineages of the louse Polyplax serrata with different host specificities.</title>
        <authorList>
            <person name="Martinu J."/>
            <person name="Tarabai H."/>
            <person name="Stefka J."/>
            <person name="Hypsa V."/>
        </authorList>
    </citation>
    <scope>NUCLEOTIDE SEQUENCE [LARGE SCALE GENOMIC DNA]</scope>
    <source>
        <strain evidence="1">HR10_N</strain>
    </source>
</reference>
<evidence type="ECO:0000313" key="2">
    <source>
        <dbReference type="Proteomes" id="UP001372834"/>
    </source>
</evidence>
<dbReference type="AlphaFoldDB" id="A0AAN8SBD3"/>